<name>A0A9P4WMT0_9PLEO</name>
<accession>A0A9P4WMT0</accession>
<organism evidence="2 3">
    <name type="scientific">Didymella heteroderae</name>
    <dbReference type="NCBI Taxonomy" id="1769908"/>
    <lineage>
        <taxon>Eukaryota</taxon>
        <taxon>Fungi</taxon>
        <taxon>Dikarya</taxon>
        <taxon>Ascomycota</taxon>
        <taxon>Pezizomycotina</taxon>
        <taxon>Dothideomycetes</taxon>
        <taxon>Pleosporomycetidae</taxon>
        <taxon>Pleosporales</taxon>
        <taxon>Pleosporineae</taxon>
        <taxon>Didymellaceae</taxon>
        <taxon>Didymella</taxon>
    </lineage>
</organism>
<dbReference type="Gene3D" id="2.60.40.640">
    <property type="match status" value="1"/>
</dbReference>
<comment type="caution">
    <text evidence="2">The sequence shown here is derived from an EMBL/GenBank/DDBJ whole genome shotgun (WGS) entry which is preliminary data.</text>
</comment>
<keyword evidence="3" id="KW-1185">Reference proteome</keyword>
<evidence type="ECO:0000256" key="1">
    <source>
        <dbReference type="SAM" id="MobiDB-lite"/>
    </source>
</evidence>
<evidence type="ECO:0000313" key="3">
    <source>
        <dbReference type="Proteomes" id="UP000758155"/>
    </source>
</evidence>
<feature type="region of interest" description="Disordered" evidence="1">
    <location>
        <begin position="222"/>
        <end position="246"/>
    </location>
</feature>
<evidence type="ECO:0000313" key="2">
    <source>
        <dbReference type="EMBL" id="KAF3036601.1"/>
    </source>
</evidence>
<dbReference type="OrthoDB" id="2333384at2759"/>
<reference evidence="2" key="1">
    <citation type="submission" date="2019-04" db="EMBL/GenBank/DDBJ databases">
        <title>Sequencing of skin fungus with MAO and IRED activity.</title>
        <authorList>
            <person name="Marsaioli A.J."/>
            <person name="Bonatto J.M.C."/>
            <person name="Reis Junior O."/>
        </authorList>
    </citation>
    <scope>NUCLEOTIDE SEQUENCE</scope>
    <source>
        <strain evidence="2">28M1</strain>
    </source>
</reference>
<dbReference type="InterPro" id="IPR014752">
    <property type="entry name" value="Arrestin-like_C"/>
</dbReference>
<dbReference type="Proteomes" id="UP000758155">
    <property type="component" value="Unassembled WGS sequence"/>
</dbReference>
<sequence length="454" mass="51092">MVATTAFNHSGPRCAPRQVYSYVAQPHLYSDHYPDHPNIPNGIISIAFSRSTIRGIHTNNDQVRGVVHVKSNIKVKSVTIRFVGHSTCRTFEGASQHVSSTELFCYEEILQRIAMPSDNCPPNRVEYPFEFRFPEAVQLPPSTPCPPDTQFENEPGHSLPPSLWWDESTVRNEYVLEAQFLSDERHFTMNPKVVHQLRFFPSIPEIGLSDQMPLQPAPPVRIERRSRPESGGRGRGTLQRLSRRISRSTESLDEPVISNLLILSVPEHYRVGSESTLKVSLQCANDTRNDRVAPVYLRGIRAQAIAHIDYRIPISSHTSPACNILRSGESKFDLFNRRYAIPGLLLDTTTHTDVEAFDIRKLVPPTFKTYNIALRYDVKYDILLECGGKESEHEVTIRDVTIEPMTRPGGWLGPPPDDGAHEERLVLAELMRGNIGAGTTAIGTERTEPPAYEP</sequence>
<dbReference type="AlphaFoldDB" id="A0A9P4WMT0"/>
<gene>
    <name evidence="2" type="ORF">E8E12_007968</name>
</gene>
<evidence type="ECO:0008006" key="4">
    <source>
        <dbReference type="Google" id="ProtNLM"/>
    </source>
</evidence>
<dbReference type="EMBL" id="SWKV01000049">
    <property type="protein sequence ID" value="KAF3036601.1"/>
    <property type="molecule type" value="Genomic_DNA"/>
</dbReference>
<feature type="compositionally biased region" description="Basic and acidic residues" evidence="1">
    <location>
        <begin position="222"/>
        <end position="232"/>
    </location>
</feature>
<protein>
    <recommendedName>
        <fullName evidence="4">Arrestin-like N-terminal domain-containing protein</fullName>
    </recommendedName>
</protein>
<proteinExistence type="predicted"/>